<accession>A0AA38HL57</accession>
<organism evidence="2 3">
    <name type="scientific">Zophobas morio</name>
    <dbReference type="NCBI Taxonomy" id="2755281"/>
    <lineage>
        <taxon>Eukaryota</taxon>
        <taxon>Metazoa</taxon>
        <taxon>Ecdysozoa</taxon>
        <taxon>Arthropoda</taxon>
        <taxon>Hexapoda</taxon>
        <taxon>Insecta</taxon>
        <taxon>Pterygota</taxon>
        <taxon>Neoptera</taxon>
        <taxon>Endopterygota</taxon>
        <taxon>Coleoptera</taxon>
        <taxon>Polyphaga</taxon>
        <taxon>Cucujiformia</taxon>
        <taxon>Tenebrionidae</taxon>
        <taxon>Zophobas</taxon>
    </lineage>
</organism>
<feature type="chain" id="PRO_5041447568" evidence="1">
    <location>
        <begin position="26"/>
        <end position="169"/>
    </location>
</feature>
<dbReference type="AlphaFoldDB" id="A0AA38HL57"/>
<proteinExistence type="predicted"/>
<protein>
    <submittedName>
        <fullName evidence="2">Uncharacterized protein</fullName>
    </submittedName>
</protein>
<evidence type="ECO:0000256" key="1">
    <source>
        <dbReference type="SAM" id="SignalP"/>
    </source>
</evidence>
<evidence type="ECO:0000313" key="3">
    <source>
        <dbReference type="Proteomes" id="UP001168821"/>
    </source>
</evidence>
<dbReference type="Proteomes" id="UP001168821">
    <property type="component" value="Unassembled WGS sequence"/>
</dbReference>
<name>A0AA38HL57_9CUCU</name>
<reference evidence="2" key="1">
    <citation type="journal article" date="2023" name="G3 (Bethesda)">
        <title>Whole genome assemblies of Zophobas morio and Tenebrio molitor.</title>
        <authorList>
            <person name="Kaur S."/>
            <person name="Stinson S.A."/>
            <person name="diCenzo G.C."/>
        </authorList>
    </citation>
    <scope>NUCLEOTIDE SEQUENCE</scope>
    <source>
        <strain evidence="2">QUZm001</strain>
    </source>
</reference>
<feature type="signal peptide" evidence="1">
    <location>
        <begin position="1"/>
        <end position="25"/>
    </location>
</feature>
<evidence type="ECO:0000313" key="2">
    <source>
        <dbReference type="EMBL" id="KAJ3639221.1"/>
    </source>
</evidence>
<keyword evidence="3" id="KW-1185">Reference proteome</keyword>
<keyword evidence="1" id="KW-0732">Signal</keyword>
<dbReference type="EMBL" id="JALNTZ010000012">
    <property type="protein sequence ID" value="KAJ3639221.1"/>
    <property type="molecule type" value="Genomic_DNA"/>
</dbReference>
<sequence length="169" mass="20292">MTNKFLIAVVIESFILLTVLTISSSDHVIPRHKVKVLNYTFPIEEGRFLVYEIHQSQVVLREYPAFYFKEKNFALGTPIRDIQNRVVGNVIGQNWDYYPITHRTSFQEKLYCGYYELEQLDYRKKLFYRNTEYNSTSSLREAVRIPQEGPFENLCFVYKMFTYYLNYKE</sequence>
<comment type="caution">
    <text evidence="2">The sequence shown here is derived from an EMBL/GenBank/DDBJ whole genome shotgun (WGS) entry which is preliminary data.</text>
</comment>
<gene>
    <name evidence="2" type="ORF">Zmor_004089</name>
</gene>